<dbReference type="Pfam" id="PF00067">
    <property type="entry name" value="p450"/>
    <property type="match status" value="1"/>
</dbReference>
<evidence type="ECO:0000256" key="2">
    <source>
        <dbReference type="ARBA" id="ARBA00022723"/>
    </source>
</evidence>
<comment type="caution">
    <text evidence="4">The sequence shown here is derived from an EMBL/GenBank/DDBJ whole genome shotgun (WGS) entry which is preliminary data.</text>
</comment>
<evidence type="ECO:0000313" key="4">
    <source>
        <dbReference type="EMBL" id="KAK8041879.1"/>
    </source>
</evidence>
<dbReference type="InterPro" id="IPR002401">
    <property type="entry name" value="Cyt_P450_E_grp-I"/>
</dbReference>
<reference evidence="4 5" key="1">
    <citation type="submission" date="2023-01" db="EMBL/GenBank/DDBJ databases">
        <title>Analysis of 21 Apiospora genomes using comparative genomics revels a genus with tremendous synthesis potential of carbohydrate active enzymes and secondary metabolites.</title>
        <authorList>
            <person name="Sorensen T."/>
        </authorList>
    </citation>
    <scope>NUCLEOTIDE SEQUENCE [LARGE SCALE GENOMIC DNA]</scope>
    <source>
        <strain evidence="4 5">CBS 33761</strain>
    </source>
</reference>
<sequence length="497" mass="56111">MILFSPALAGCFLLALAASYVWVCLASPLRKVPGPRLSLFTSWVLKWHEFRAHRTQYIHRLHLRYGPAVRIAPNEVAFASAEGVKEIYGSGGSGYDKTEFYNLFQVYGRRTMFSTLNKQDHAKRKRVLADRYANTNVLRSASLDGIKERSKRFVDRCSKSLGGSIDLFICKGYSGFPTTNDLRSLHDYAFDCVSHHLFHPYGSDSLRNEEDEKIMRQVAFDDSLQNRLLSYYNPGLHAVVKNILALFSKPRETPLADNLVLSATSKSDPLEFTLLSRMQDKNYDLEQLDMAAECTDHMAAGIDTTGDALCFLMWEISQPRSVHVQKRLQEEIRSADPATPFDKLPYLDAVVMEGLRCFPAIPMSLPRYVPAGGRTIDGYYVPGGTIVSAQAYSTHRVDQRVFPEPERFNPDRWLQDAGDLDRKRLFFAFASGGRGCIGKHLALAEMKTLLIDVYSRYSTQPEESMTDGDMEMSDQLISSQPRGQKCWMKLVSLEGTS</sequence>
<organism evidence="4 5">
    <name type="scientific">Apiospora rasikravindrae</name>
    <dbReference type="NCBI Taxonomy" id="990691"/>
    <lineage>
        <taxon>Eukaryota</taxon>
        <taxon>Fungi</taxon>
        <taxon>Dikarya</taxon>
        <taxon>Ascomycota</taxon>
        <taxon>Pezizomycotina</taxon>
        <taxon>Sordariomycetes</taxon>
        <taxon>Xylariomycetidae</taxon>
        <taxon>Amphisphaeriales</taxon>
        <taxon>Apiosporaceae</taxon>
        <taxon>Apiospora</taxon>
    </lineage>
</organism>
<dbReference type="InterPro" id="IPR050121">
    <property type="entry name" value="Cytochrome_P450_monoxygenase"/>
</dbReference>
<dbReference type="SUPFAM" id="SSF48264">
    <property type="entry name" value="Cytochrome P450"/>
    <property type="match status" value="1"/>
</dbReference>
<proteinExistence type="predicted"/>
<accession>A0ABR1T5L3</accession>
<protein>
    <recommendedName>
        <fullName evidence="6">Cytochrome P450</fullName>
    </recommendedName>
</protein>
<keyword evidence="5" id="KW-1185">Reference proteome</keyword>
<dbReference type="PANTHER" id="PTHR24305:SF164">
    <property type="entry name" value="P450, PUTATIVE (EUROFUNG)-RELATED"/>
    <property type="match status" value="1"/>
</dbReference>
<dbReference type="Proteomes" id="UP001444661">
    <property type="component" value="Unassembled WGS sequence"/>
</dbReference>
<dbReference type="Gene3D" id="1.10.630.10">
    <property type="entry name" value="Cytochrome P450"/>
    <property type="match status" value="1"/>
</dbReference>
<evidence type="ECO:0000313" key="5">
    <source>
        <dbReference type="Proteomes" id="UP001444661"/>
    </source>
</evidence>
<evidence type="ECO:0008006" key="6">
    <source>
        <dbReference type="Google" id="ProtNLM"/>
    </source>
</evidence>
<keyword evidence="3" id="KW-0408">Iron</keyword>
<gene>
    <name evidence="4" type="ORF">PG993_006402</name>
</gene>
<name>A0ABR1T5L3_9PEZI</name>
<evidence type="ECO:0000256" key="3">
    <source>
        <dbReference type="ARBA" id="ARBA00023004"/>
    </source>
</evidence>
<dbReference type="EMBL" id="JAQQWK010000005">
    <property type="protein sequence ID" value="KAK8041879.1"/>
    <property type="molecule type" value="Genomic_DNA"/>
</dbReference>
<keyword evidence="1" id="KW-0349">Heme</keyword>
<dbReference type="InterPro" id="IPR036396">
    <property type="entry name" value="Cyt_P450_sf"/>
</dbReference>
<evidence type="ECO:0000256" key="1">
    <source>
        <dbReference type="ARBA" id="ARBA00022617"/>
    </source>
</evidence>
<keyword evidence="2" id="KW-0479">Metal-binding</keyword>
<dbReference type="InterPro" id="IPR001128">
    <property type="entry name" value="Cyt_P450"/>
</dbReference>
<dbReference type="CDD" id="cd11059">
    <property type="entry name" value="CYP_fungal"/>
    <property type="match status" value="1"/>
</dbReference>
<dbReference type="PRINTS" id="PR00385">
    <property type="entry name" value="P450"/>
</dbReference>
<dbReference type="PANTHER" id="PTHR24305">
    <property type="entry name" value="CYTOCHROME P450"/>
    <property type="match status" value="1"/>
</dbReference>
<dbReference type="PRINTS" id="PR00463">
    <property type="entry name" value="EP450I"/>
</dbReference>